<feature type="transmembrane region" description="Helical" evidence="3">
    <location>
        <begin position="417"/>
        <end position="439"/>
    </location>
</feature>
<dbReference type="GO" id="GO:0016491">
    <property type="term" value="F:oxidoreductase activity"/>
    <property type="evidence" value="ECO:0007669"/>
    <property type="project" value="UniProtKB-KW"/>
</dbReference>
<dbReference type="HOGENOM" id="CLU_017702_3_4_0"/>
<proteinExistence type="predicted"/>
<evidence type="ECO:0000313" key="6">
    <source>
        <dbReference type="Proteomes" id="UP000008631"/>
    </source>
</evidence>
<dbReference type="Gene3D" id="1.20.210.10">
    <property type="entry name" value="Cytochrome c oxidase-like, subunit I domain"/>
    <property type="match status" value="1"/>
</dbReference>
<evidence type="ECO:0000259" key="4">
    <source>
        <dbReference type="PROSITE" id="PS50855"/>
    </source>
</evidence>
<keyword evidence="1" id="KW-0679">Respiratory chain</keyword>
<dbReference type="EC" id="1.9.3.1" evidence="5"/>
<keyword evidence="3" id="KW-1133">Transmembrane helix</keyword>
<dbReference type="eggNOG" id="COG3278">
    <property type="taxonomic scope" value="Bacteria"/>
</dbReference>
<feature type="transmembrane region" description="Helical" evidence="3">
    <location>
        <begin position="50"/>
        <end position="73"/>
    </location>
</feature>
<dbReference type="GO" id="GO:0020037">
    <property type="term" value="F:heme binding"/>
    <property type="evidence" value="ECO:0007669"/>
    <property type="project" value="InterPro"/>
</dbReference>
<feature type="transmembrane region" description="Helical" evidence="3">
    <location>
        <begin position="101"/>
        <end position="118"/>
    </location>
</feature>
<keyword evidence="3" id="KW-0472">Membrane</keyword>
<dbReference type="GO" id="GO:0016020">
    <property type="term" value="C:membrane"/>
    <property type="evidence" value="ECO:0007669"/>
    <property type="project" value="InterPro"/>
</dbReference>
<dbReference type="InterPro" id="IPR000883">
    <property type="entry name" value="Cyt_C_Oxase_1"/>
</dbReference>
<dbReference type="InterPro" id="IPR036927">
    <property type="entry name" value="Cyt_c_oxase-like_su1_sf"/>
</dbReference>
<dbReference type="EMBL" id="CP002353">
    <property type="protein sequence ID" value="ADV60991.1"/>
    <property type="molecule type" value="Genomic_DNA"/>
</dbReference>
<feature type="transmembrane region" description="Helical" evidence="3">
    <location>
        <begin position="170"/>
        <end position="186"/>
    </location>
</feature>
<sequence>MSLTVSPPGRSGPAPASERAAASRTEFQDEQRLRAARRTAAIDASTRLPVLVYFASALFWLIMGSVLAILASIKLHAPWFFDEASWLTFGRVRPAHLNTMAYGWASMGSVATALWLTARLTRAPLAYPRLVAGSAILWNLGLLAGAIGILTGSSTSVEWLELPPWSAPPIAAAFVIVSVSAFVTFARRTEKHVYVSLWYILAAVLWFPWLYTAANLMMFSQPVSGVPLATLNWWYAHNALGLWFTPVGLAAAYYLIPKVIGRPIYSYALSVIGFWSLALFYNWNGGHHLIGGPVPAWLVTVSIVASVSMIIPVIAVAINHHMTMTSHFSVLKRSPTLRFVVFAAVAYTLTSLQGSMEALREVNRITHFTHYTIGHAHLGLYGFVTMMLFGTMYYAVPRLTGREWASATAARLHFWTCALGVVLYVGALSIGGWIQGMMLNDAETPFMKIVETTIPYLQARSVAAGLMTTGHVIFLGLFIMNLTGFGPRRQGPLTWDERADSAHRGHQLTRPSSSSMSLKETRV</sequence>
<dbReference type="Proteomes" id="UP000008631">
    <property type="component" value="Chromosome"/>
</dbReference>
<name>E8QYL5_ISOPI</name>
<feature type="region of interest" description="Disordered" evidence="2">
    <location>
        <begin position="1"/>
        <end position="28"/>
    </location>
</feature>
<feature type="transmembrane region" description="Helical" evidence="3">
    <location>
        <begin position="263"/>
        <end position="283"/>
    </location>
</feature>
<feature type="transmembrane region" description="Helical" evidence="3">
    <location>
        <begin position="459"/>
        <end position="480"/>
    </location>
</feature>
<evidence type="ECO:0000256" key="3">
    <source>
        <dbReference type="SAM" id="Phobius"/>
    </source>
</evidence>
<dbReference type="AlphaFoldDB" id="E8QYL5"/>
<dbReference type="KEGG" id="ipa:Isop_0396"/>
<dbReference type="SUPFAM" id="SSF81442">
    <property type="entry name" value="Cytochrome c oxidase subunit I-like"/>
    <property type="match status" value="1"/>
</dbReference>
<evidence type="ECO:0000256" key="1">
    <source>
        <dbReference type="ARBA" id="ARBA00022660"/>
    </source>
</evidence>
<feature type="transmembrane region" description="Helical" evidence="3">
    <location>
        <begin position="234"/>
        <end position="256"/>
    </location>
</feature>
<dbReference type="STRING" id="575540.Isop_0396"/>
<evidence type="ECO:0000256" key="2">
    <source>
        <dbReference type="SAM" id="MobiDB-lite"/>
    </source>
</evidence>
<evidence type="ECO:0000313" key="5">
    <source>
        <dbReference type="EMBL" id="ADV60991.1"/>
    </source>
</evidence>
<feature type="transmembrane region" description="Helical" evidence="3">
    <location>
        <begin position="193"/>
        <end position="214"/>
    </location>
</feature>
<feature type="transmembrane region" description="Helical" evidence="3">
    <location>
        <begin position="295"/>
        <end position="318"/>
    </location>
</feature>
<reference key="1">
    <citation type="submission" date="2010-11" db="EMBL/GenBank/DDBJ databases">
        <title>The complete sequence of chromosome of Isophaera pallida ATCC 43644.</title>
        <authorList>
            <consortium name="US DOE Joint Genome Institute (JGI-PGF)"/>
            <person name="Lucas S."/>
            <person name="Copeland A."/>
            <person name="Lapidus A."/>
            <person name="Bruce D."/>
            <person name="Goodwin L."/>
            <person name="Pitluck S."/>
            <person name="Kyrpides N."/>
            <person name="Mavromatis K."/>
            <person name="Pagani I."/>
            <person name="Ivanova N."/>
            <person name="Saunders E."/>
            <person name="Brettin T."/>
            <person name="Detter J.C."/>
            <person name="Han C."/>
            <person name="Tapia R."/>
            <person name="Land M."/>
            <person name="Hauser L."/>
            <person name="Markowitz V."/>
            <person name="Cheng J.-F."/>
            <person name="Hugenholtz P."/>
            <person name="Woyke T."/>
            <person name="Wu D."/>
            <person name="Eisen J.A."/>
        </authorList>
    </citation>
    <scope>NUCLEOTIDE SEQUENCE</scope>
    <source>
        <strain>ATCC 43644</strain>
    </source>
</reference>
<keyword evidence="3" id="KW-0812">Transmembrane</keyword>
<feature type="compositionally biased region" description="Polar residues" evidence="2">
    <location>
        <begin position="509"/>
        <end position="523"/>
    </location>
</feature>
<keyword evidence="5" id="KW-0560">Oxidoreductase</keyword>
<keyword evidence="1" id="KW-0249">Electron transport</keyword>
<dbReference type="PANTHER" id="PTHR10422:SF29">
    <property type="entry name" value="CYTOCHROME C OXIDASE SUBUNIT 1 HOMOLOG, BACTEROID"/>
    <property type="match status" value="1"/>
</dbReference>
<dbReference type="GO" id="GO:0022904">
    <property type="term" value="P:respiratory electron transport chain"/>
    <property type="evidence" value="ECO:0007669"/>
    <property type="project" value="TreeGrafter"/>
</dbReference>
<feature type="compositionally biased region" description="Low complexity" evidence="2">
    <location>
        <begin position="1"/>
        <end position="25"/>
    </location>
</feature>
<reference evidence="5 6" key="2">
    <citation type="journal article" date="2011" name="Stand. Genomic Sci.">
        <title>Complete genome sequence of Isosphaera pallida type strain (IS1B).</title>
        <authorList>
            <consortium name="US DOE Joint Genome Institute (JGI-PGF)"/>
            <person name="Goker M."/>
            <person name="Cleland D."/>
            <person name="Saunders E."/>
            <person name="Lapidus A."/>
            <person name="Nolan M."/>
            <person name="Lucas S."/>
            <person name="Hammon N."/>
            <person name="Deshpande S."/>
            <person name="Cheng J.F."/>
            <person name="Tapia R."/>
            <person name="Han C."/>
            <person name="Goodwin L."/>
            <person name="Pitluck S."/>
            <person name="Liolios K."/>
            <person name="Pagani I."/>
            <person name="Ivanova N."/>
            <person name="Mavromatis K."/>
            <person name="Pati A."/>
            <person name="Chen A."/>
            <person name="Palaniappan K."/>
            <person name="Land M."/>
            <person name="Hauser L."/>
            <person name="Chang Y.J."/>
            <person name="Jeffries C.D."/>
            <person name="Detter J.C."/>
            <person name="Beck B."/>
            <person name="Woyke T."/>
            <person name="Bristow J."/>
            <person name="Eisen J.A."/>
            <person name="Markowitz V."/>
            <person name="Hugenholtz P."/>
            <person name="Kyrpides N.C."/>
            <person name="Klenk H.P."/>
        </authorList>
    </citation>
    <scope>NUCLEOTIDE SEQUENCE [LARGE SCALE GENOMIC DNA]</scope>
    <source>
        <strain evidence="6">ATCC 43644 / DSM 9630 / IS1B</strain>
    </source>
</reference>
<protein>
    <submittedName>
        <fullName evidence="5">Cytochrome-c oxidase</fullName>
        <ecNumber evidence="5">1.9.3.1</ecNumber>
    </submittedName>
</protein>
<feature type="transmembrane region" description="Helical" evidence="3">
    <location>
        <begin position="376"/>
        <end position="396"/>
    </location>
</feature>
<dbReference type="GO" id="GO:0004129">
    <property type="term" value="F:cytochrome-c oxidase activity"/>
    <property type="evidence" value="ECO:0007669"/>
    <property type="project" value="InterPro"/>
</dbReference>
<dbReference type="PROSITE" id="PS50855">
    <property type="entry name" value="COX1"/>
    <property type="match status" value="1"/>
</dbReference>
<feature type="transmembrane region" description="Helical" evidence="3">
    <location>
        <begin position="130"/>
        <end position="150"/>
    </location>
</feature>
<organism evidence="5 6">
    <name type="scientific">Isosphaera pallida (strain ATCC 43644 / DSM 9630 / IS1B)</name>
    <dbReference type="NCBI Taxonomy" id="575540"/>
    <lineage>
        <taxon>Bacteria</taxon>
        <taxon>Pseudomonadati</taxon>
        <taxon>Planctomycetota</taxon>
        <taxon>Planctomycetia</taxon>
        <taxon>Isosphaerales</taxon>
        <taxon>Isosphaeraceae</taxon>
        <taxon>Isosphaera</taxon>
    </lineage>
</organism>
<dbReference type="RefSeq" id="WP_013563280.1">
    <property type="nucleotide sequence ID" value="NC_014962.1"/>
</dbReference>
<dbReference type="OrthoDB" id="9805440at2"/>
<feature type="domain" description="Cytochrome oxidase subunit I profile" evidence="4">
    <location>
        <begin position="51"/>
        <end position="495"/>
    </location>
</feature>
<dbReference type="GO" id="GO:0015990">
    <property type="term" value="P:electron transport coupled proton transport"/>
    <property type="evidence" value="ECO:0007669"/>
    <property type="project" value="TreeGrafter"/>
</dbReference>
<dbReference type="GO" id="GO:0009060">
    <property type="term" value="P:aerobic respiration"/>
    <property type="evidence" value="ECO:0007669"/>
    <property type="project" value="InterPro"/>
</dbReference>
<dbReference type="Pfam" id="PF00115">
    <property type="entry name" value="COX1"/>
    <property type="match status" value="1"/>
</dbReference>
<keyword evidence="6" id="KW-1185">Reference proteome</keyword>
<accession>E8QYL5</accession>
<feature type="region of interest" description="Disordered" evidence="2">
    <location>
        <begin position="493"/>
        <end position="523"/>
    </location>
</feature>
<keyword evidence="1" id="KW-0813">Transport</keyword>
<gene>
    <name evidence="5" type="ordered locus">Isop_0396</name>
</gene>
<dbReference type="InterPro" id="IPR023616">
    <property type="entry name" value="Cyt_c_oxase-like_su1_dom"/>
</dbReference>
<feature type="transmembrane region" description="Helical" evidence="3">
    <location>
        <begin position="339"/>
        <end position="356"/>
    </location>
</feature>
<dbReference type="PANTHER" id="PTHR10422">
    <property type="entry name" value="CYTOCHROME C OXIDASE SUBUNIT 1"/>
    <property type="match status" value="1"/>
</dbReference>
<dbReference type="InParanoid" id="E8QYL5"/>